<dbReference type="InterPro" id="IPR011990">
    <property type="entry name" value="TPR-like_helical_dom_sf"/>
</dbReference>
<dbReference type="OrthoDB" id="10006023at2759"/>
<dbReference type="PROSITE" id="PS50293">
    <property type="entry name" value="TPR_REGION"/>
    <property type="match status" value="1"/>
</dbReference>
<dbReference type="SUPFAM" id="SSF48452">
    <property type="entry name" value="TPR-like"/>
    <property type="match status" value="1"/>
</dbReference>
<dbReference type="Proteomes" id="UP000053927">
    <property type="component" value="Unassembled WGS sequence"/>
</dbReference>
<dbReference type="AlphaFoldDB" id="R7RWW6"/>
<dbReference type="Gene3D" id="1.25.40.10">
    <property type="entry name" value="Tetratricopeptide repeat domain"/>
    <property type="match status" value="1"/>
</dbReference>
<reference evidence="2" key="1">
    <citation type="journal article" date="2012" name="Science">
        <title>The Paleozoic origin of enzymatic lignin decomposition reconstructed from 31 fungal genomes.</title>
        <authorList>
            <person name="Floudas D."/>
            <person name="Binder M."/>
            <person name="Riley R."/>
            <person name="Barry K."/>
            <person name="Blanchette R.A."/>
            <person name="Henrissat B."/>
            <person name="Martinez A.T."/>
            <person name="Otillar R."/>
            <person name="Spatafora J.W."/>
            <person name="Yadav J.S."/>
            <person name="Aerts A."/>
            <person name="Benoit I."/>
            <person name="Boyd A."/>
            <person name="Carlson A."/>
            <person name="Copeland A."/>
            <person name="Coutinho P.M."/>
            <person name="de Vries R.P."/>
            <person name="Ferreira P."/>
            <person name="Findley K."/>
            <person name="Foster B."/>
            <person name="Gaskell J."/>
            <person name="Glotzer D."/>
            <person name="Gorecki P."/>
            <person name="Heitman J."/>
            <person name="Hesse C."/>
            <person name="Hori C."/>
            <person name="Igarashi K."/>
            <person name="Jurgens J.A."/>
            <person name="Kallen N."/>
            <person name="Kersten P."/>
            <person name="Kohler A."/>
            <person name="Kuees U."/>
            <person name="Kumar T.K.A."/>
            <person name="Kuo A."/>
            <person name="LaButti K."/>
            <person name="Larrondo L.F."/>
            <person name="Lindquist E."/>
            <person name="Ling A."/>
            <person name="Lombard V."/>
            <person name="Lucas S."/>
            <person name="Lundell T."/>
            <person name="Martin R."/>
            <person name="McLaughlin D.J."/>
            <person name="Morgenstern I."/>
            <person name="Morin E."/>
            <person name="Murat C."/>
            <person name="Nagy L.G."/>
            <person name="Nolan M."/>
            <person name="Ohm R.A."/>
            <person name="Patyshakuliyeva A."/>
            <person name="Rokas A."/>
            <person name="Ruiz-Duenas F.J."/>
            <person name="Sabat G."/>
            <person name="Salamov A."/>
            <person name="Samejima M."/>
            <person name="Schmutz J."/>
            <person name="Slot J.C."/>
            <person name="St John F."/>
            <person name="Stenlid J."/>
            <person name="Sun H."/>
            <person name="Sun S."/>
            <person name="Syed K."/>
            <person name="Tsang A."/>
            <person name="Wiebenga A."/>
            <person name="Young D."/>
            <person name="Pisabarro A."/>
            <person name="Eastwood D.C."/>
            <person name="Martin F."/>
            <person name="Cullen D."/>
            <person name="Grigoriev I.V."/>
            <person name="Hibbett D.S."/>
        </authorList>
    </citation>
    <scope>NUCLEOTIDE SEQUENCE [LARGE SCALE GENOMIC DNA]</scope>
    <source>
        <strain evidence="2">FP-91666</strain>
    </source>
</reference>
<protein>
    <submittedName>
        <fullName evidence="1">Uncharacterized protein</fullName>
    </submittedName>
</protein>
<dbReference type="KEGG" id="shs:STEHIDRAFT_116297"/>
<evidence type="ECO:0000313" key="1">
    <source>
        <dbReference type="EMBL" id="EIM79824.1"/>
    </source>
</evidence>
<gene>
    <name evidence="1" type="ORF">STEHIDRAFT_116297</name>
</gene>
<sequence>MHSRAGLAYSWSSIIEWAKKNIVDNHLSENPSSYEFEIVMSRWWKNNWKGSDKACWTTFCGIGWARVSKGNKAEESLGTYCEAPSLRPTCTRAIYNVGVAYLNIGAHKEAVEHF</sequence>
<accession>R7RWW6</accession>
<evidence type="ECO:0000313" key="2">
    <source>
        <dbReference type="Proteomes" id="UP000053927"/>
    </source>
</evidence>
<keyword evidence="2" id="KW-1185">Reference proteome</keyword>
<organism evidence="1 2">
    <name type="scientific">Stereum hirsutum (strain FP-91666)</name>
    <name type="common">White-rot fungus</name>
    <dbReference type="NCBI Taxonomy" id="721885"/>
    <lineage>
        <taxon>Eukaryota</taxon>
        <taxon>Fungi</taxon>
        <taxon>Dikarya</taxon>
        <taxon>Basidiomycota</taxon>
        <taxon>Agaricomycotina</taxon>
        <taxon>Agaricomycetes</taxon>
        <taxon>Russulales</taxon>
        <taxon>Stereaceae</taxon>
        <taxon>Stereum</taxon>
    </lineage>
</organism>
<proteinExistence type="predicted"/>
<name>R7RWW6_STEHR</name>
<dbReference type="GeneID" id="18795892"/>
<dbReference type="EMBL" id="JH687401">
    <property type="protein sequence ID" value="EIM79824.1"/>
    <property type="molecule type" value="Genomic_DNA"/>
</dbReference>
<dbReference type="RefSeq" id="XP_007311128.1">
    <property type="nucleotide sequence ID" value="XM_007311066.1"/>
</dbReference>